<reference evidence="2" key="1">
    <citation type="journal article" date="2023" name="Nat. Plants">
        <title>Single-cell RNA sequencing provides a high-resolution roadmap for understanding the multicellular compartmentation of specialized metabolism.</title>
        <authorList>
            <person name="Sun S."/>
            <person name="Shen X."/>
            <person name="Li Y."/>
            <person name="Li Y."/>
            <person name="Wang S."/>
            <person name="Li R."/>
            <person name="Zhang H."/>
            <person name="Shen G."/>
            <person name="Guo B."/>
            <person name="Wei J."/>
            <person name="Xu J."/>
            <person name="St-Pierre B."/>
            <person name="Chen S."/>
            <person name="Sun C."/>
        </authorList>
    </citation>
    <scope>NUCLEOTIDE SEQUENCE [LARGE SCALE GENOMIC DNA]</scope>
</reference>
<evidence type="ECO:0000313" key="2">
    <source>
        <dbReference type="Proteomes" id="UP001060085"/>
    </source>
</evidence>
<dbReference type="Proteomes" id="UP001060085">
    <property type="component" value="Linkage Group LG03"/>
</dbReference>
<keyword evidence="2" id="KW-1185">Reference proteome</keyword>
<accession>A0ACC0BH66</accession>
<comment type="caution">
    <text evidence="1">The sequence shown here is derived from an EMBL/GenBank/DDBJ whole genome shotgun (WGS) entry which is preliminary data.</text>
</comment>
<dbReference type="EMBL" id="CM044703">
    <property type="protein sequence ID" value="KAI5672005.1"/>
    <property type="molecule type" value="Genomic_DNA"/>
</dbReference>
<organism evidence="1 2">
    <name type="scientific">Catharanthus roseus</name>
    <name type="common">Madagascar periwinkle</name>
    <name type="synonym">Vinca rosea</name>
    <dbReference type="NCBI Taxonomy" id="4058"/>
    <lineage>
        <taxon>Eukaryota</taxon>
        <taxon>Viridiplantae</taxon>
        <taxon>Streptophyta</taxon>
        <taxon>Embryophyta</taxon>
        <taxon>Tracheophyta</taxon>
        <taxon>Spermatophyta</taxon>
        <taxon>Magnoliopsida</taxon>
        <taxon>eudicotyledons</taxon>
        <taxon>Gunneridae</taxon>
        <taxon>Pentapetalae</taxon>
        <taxon>asterids</taxon>
        <taxon>lamiids</taxon>
        <taxon>Gentianales</taxon>
        <taxon>Apocynaceae</taxon>
        <taxon>Rauvolfioideae</taxon>
        <taxon>Vinceae</taxon>
        <taxon>Catharanthinae</taxon>
        <taxon>Catharanthus</taxon>
    </lineage>
</organism>
<evidence type="ECO:0000313" key="1">
    <source>
        <dbReference type="EMBL" id="KAI5672005.1"/>
    </source>
</evidence>
<protein>
    <submittedName>
        <fullName evidence="1">Uncharacterized protein</fullName>
    </submittedName>
</protein>
<proteinExistence type="predicted"/>
<sequence length="167" mass="19589">MRRSWLGVGHCLRDGYTCTFLCFAPTVRLGAKLCKPYIQQFAMLGHKSKHKLLDIRIRLDVKTADDVRWTSYRPEEIQDVWTWTSVTAVPPSRCIDDYMPWFVPRTHPRTQNPERLPRGVRMLTTTPLSEVVLLDMIDSEMGRDDTDSDTKIERISEMIKKYYQPRP</sequence>
<name>A0ACC0BH66_CATRO</name>
<gene>
    <name evidence="1" type="ORF">M9H77_12369</name>
</gene>